<feature type="site" description="Cleavage; by autolysis" evidence="10">
    <location>
        <begin position="191"/>
        <end position="192"/>
    </location>
</feature>
<dbReference type="SUPFAM" id="SSF56266">
    <property type="entry name" value="DmpA/ArgJ-like"/>
    <property type="match status" value="1"/>
</dbReference>
<evidence type="ECO:0000256" key="8">
    <source>
        <dbReference type="ARBA" id="ARBA00022813"/>
    </source>
</evidence>
<evidence type="ECO:0000313" key="11">
    <source>
        <dbReference type="EMBL" id="TWT96502.1"/>
    </source>
</evidence>
<evidence type="ECO:0000256" key="5">
    <source>
        <dbReference type="ARBA" id="ARBA00022571"/>
    </source>
</evidence>
<sequence>MTQPHTTETPFELPAGFRFAGATGGIKASGKPDVSLIVSDRPCVAAAVTTTNQVFAAPVTLCRERSPRATCRAVITNSGNANACTGKQGDADAREMGRLVAEQLGCDGEDVFVMSTGVIGHPMPMDKVRAGIESAFGQLGDRFEHFLAANDAICTTDAYRKNAAAEFSFDGKTYRIAAMCKGAGMIAPNMATMLGVVVTDFPLSDGQASTALKRIVERSFNRVSVDGHMSTNDTVILMSGGDAQSLASDEGMNVFVDAASEACLRLAKLIVADGEGAARFFEVEVTGAQSDDDALVIAKSVAASPLVKTAISGADPNWGRIVSAAGYAGPKIDVAHTSLTIEGTIVFESGQPVACDAAKLSNAMKAASEVKLSLAVGHGIGYGHYWSSDLTVDYVRFNALYTT</sequence>
<gene>
    <name evidence="10 11" type="primary">argJ</name>
    <name evidence="11" type="ORF">Pla100_29850</name>
</gene>
<dbReference type="EMBL" id="SJPM01000005">
    <property type="protein sequence ID" value="TWT96502.1"/>
    <property type="molecule type" value="Genomic_DNA"/>
</dbReference>
<dbReference type="Proteomes" id="UP000316213">
    <property type="component" value="Unassembled WGS sequence"/>
</dbReference>
<dbReference type="FunFam" id="3.60.70.12:FF:000001">
    <property type="entry name" value="Arginine biosynthesis bifunctional protein ArgJ, chloroplastic"/>
    <property type="match status" value="1"/>
</dbReference>
<evidence type="ECO:0000256" key="6">
    <source>
        <dbReference type="ARBA" id="ARBA00022605"/>
    </source>
</evidence>
<reference evidence="11 12" key="1">
    <citation type="submission" date="2019-02" db="EMBL/GenBank/DDBJ databases">
        <title>Deep-cultivation of Planctomycetes and their phenomic and genomic characterization uncovers novel biology.</title>
        <authorList>
            <person name="Wiegand S."/>
            <person name="Jogler M."/>
            <person name="Boedeker C."/>
            <person name="Pinto D."/>
            <person name="Vollmers J."/>
            <person name="Rivas-Marin E."/>
            <person name="Kohn T."/>
            <person name="Peeters S.H."/>
            <person name="Heuer A."/>
            <person name="Rast P."/>
            <person name="Oberbeckmann S."/>
            <person name="Bunk B."/>
            <person name="Jeske O."/>
            <person name="Meyerdierks A."/>
            <person name="Storesund J.E."/>
            <person name="Kallscheuer N."/>
            <person name="Luecker S."/>
            <person name="Lage O.M."/>
            <person name="Pohl T."/>
            <person name="Merkel B.J."/>
            <person name="Hornburger P."/>
            <person name="Mueller R.-W."/>
            <person name="Bruemmer F."/>
            <person name="Labrenz M."/>
            <person name="Spormann A.M."/>
            <person name="Op Den Camp H."/>
            <person name="Overmann J."/>
            <person name="Amann R."/>
            <person name="Jetten M.S.M."/>
            <person name="Mascher T."/>
            <person name="Medema M.H."/>
            <person name="Devos D.P."/>
            <person name="Kaster A.-K."/>
            <person name="Ovreas L."/>
            <person name="Rohde M."/>
            <person name="Galperin M.Y."/>
            <person name="Jogler C."/>
        </authorList>
    </citation>
    <scope>NUCLEOTIDE SEQUENCE [LARGE SCALE GENOMIC DNA]</scope>
    <source>
        <strain evidence="11 12">Pla100</strain>
    </source>
</reference>
<comment type="subunit">
    <text evidence="3 10">Heterotetramer of two alpha and two beta chains.</text>
</comment>
<dbReference type="NCBIfam" id="TIGR00120">
    <property type="entry name" value="ArgJ"/>
    <property type="match status" value="1"/>
</dbReference>
<dbReference type="NCBIfam" id="NF003802">
    <property type="entry name" value="PRK05388.1"/>
    <property type="match status" value="1"/>
</dbReference>
<keyword evidence="5 10" id="KW-0055">Arginine biosynthesis</keyword>
<keyword evidence="12" id="KW-1185">Reference proteome</keyword>
<keyword evidence="10" id="KW-0511">Multifunctional enzyme</keyword>
<feature type="site" description="Involved in the stabilization of negative charge on the oxyanion by the formation of the oxyanion hole" evidence="10">
    <location>
        <position position="116"/>
    </location>
</feature>
<evidence type="ECO:0000256" key="3">
    <source>
        <dbReference type="ARBA" id="ARBA00011475"/>
    </source>
</evidence>
<dbReference type="CDD" id="cd02152">
    <property type="entry name" value="OAT"/>
    <property type="match status" value="1"/>
</dbReference>
<evidence type="ECO:0000256" key="7">
    <source>
        <dbReference type="ARBA" id="ARBA00022679"/>
    </source>
</evidence>
<dbReference type="InterPro" id="IPR002813">
    <property type="entry name" value="Arg_biosynth_ArgJ"/>
</dbReference>
<keyword evidence="4 10" id="KW-0963">Cytoplasm</keyword>
<feature type="binding site" evidence="10">
    <location>
        <position position="192"/>
    </location>
    <ligand>
        <name>substrate</name>
    </ligand>
</feature>
<comment type="catalytic activity">
    <reaction evidence="10">
        <text>N(2)-acetyl-L-ornithine + L-glutamate = N-acetyl-L-glutamate + L-ornithine</text>
        <dbReference type="Rhea" id="RHEA:15349"/>
        <dbReference type="ChEBI" id="CHEBI:29985"/>
        <dbReference type="ChEBI" id="CHEBI:44337"/>
        <dbReference type="ChEBI" id="CHEBI:46911"/>
        <dbReference type="ChEBI" id="CHEBI:57805"/>
        <dbReference type="EC" id="2.3.1.35"/>
    </reaction>
</comment>
<dbReference type="InterPro" id="IPR016117">
    <property type="entry name" value="ArgJ-like_dom_sf"/>
</dbReference>
<dbReference type="Gene3D" id="3.10.20.340">
    <property type="entry name" value="ArgJ beta chain, C-terminal domain"/>
    <property type="match status" value="1"/>
</dbReference>
<dbReference type="AlphaFoldDB" id="A0A5C6A934"/>
<keyword evidence="8 10" id="KW-0068">Autocatalytic cleavage</keyword>
<dbReference type="Gene3D" id="3.60.70.12">
    <property type="entry name" value="L-amino peptidase D-ALA esterase/amidase"/>
    <property type="match status" value="1"/>
</dbReference>
<comment type="similarity">
    <text evidence="2 10">Belongs to the ArgJ family.</text>
</comment>
<feature type="binding site" evidence="10">
    <location>
        <position position="403"/>
    </location>
    <ligand>
        <name>substrate</name>
    </ligand>
</feature>
<feature type="binding site" evidence="10">
    <location>
        <position position="155"/>
    </location>
    <ligand>
        <name>substrate</name>
    </ligand>
</feature>
<feature type="chain" id="PRO_5023462175" description="Arginine biosynthesis bifunctional protein ArgJ beta chain" evidence="10">
    <location>
        <begin position="192"/>
        <end position="403"/>
    </location>
</feature>
<dbReference type="InterPro" id="IPR042195">
    <property type="entry name" value="ArgJ_beta_C"/>
</dbReference>
<name>A0A5C6A934_9BACT</name>
<dbReference type="Pfam" id="PF01960">
    <property type="entry name" value="ArgJ"/>
    <property type="match status" value="1"/>
</dbReference>
<evidence type="ECO:0000256" key="9">
    <source>
        <dbReference type="ARBA" id="ARBA00023315"/>
    </source>
</evidence>
<dbReference type="OrthoDB" id="9804242at2"/>
<comment type="catalytic activity">
    <reaction evidence="10">
        <text>L-glutamate + acetyl-CoA = N-acetyl-L-glutamate + CoA + H(+)</text>
        <dbReference type="Rhea" id="RHEA:24292"/>
        <dbReference type="ChEBI" id="CHEBI:15378"/>
        <dbReference type="ChEBI" id="CHEBI:29985"/>
        <dbReference type="ChEBI" id="CHEBI:44337"/>
        <dbReference type="ChEBI" id="CHEBI:57287"/>
        <dbReference type="ChEBI" id="CHEBI:57288"/>
        <dbReference type="EC" id="2.3.1.1"/>
    </reaction>
</comment>
<proteinExistence type="inferred from homology"/>
<evidence type="ECO:0000256" key="10">
    <source>
        <dbReference type="HAMAP-Rule" id="MF_01106"/>
    </source>
</evidence>
<organism evidence="11 12">
    <name type="scientific">Neorhodopirellula pilleata</name>
    <dbReference type="NCBI Taxonomy" id="2714738"/>
    <lineage>
        <taxon>Bacteria</taxon>
        <taxon>Pseudomonadati</taxon>
        <taxon>Planctomycetota</taxon>
        <taxon>Planctomycetia</taxon>
        <taxon>Pirellulales</taxon>
        <taxon>Pirellulaceae</taxon>
        <taxon>Neorhodopirellula</taxon>
    </lineage>
</organism>
<feature type="site" description="Involved in the stabilization of negative charge on the oxyanion by the formation of the oxyanion hole" evidence="10">
    <location>
        <position position="117"/>
    </location>
</feature>
<comment type="caution">
    <text evidence="11">The sequence shown here is derived from an EMBL/GenBank/DDBJ whole genome shotgun (WGS) entry which is preliminary data.</text>
</comment>
<feature type="binding site" evidence="10">
    <location>
        <position position="181"/>
    </location>
    <ligand>
        <name>substrate</name>
    </ligand>
</feature>
<evidence type="ECO:0000256" key="4">
    <source>
        <dbReference type="ARBA" id="ARBA00022490"/>
    </source>
</evidence>
<dbReference type="UniPathway" id="UPA00068">
    <property type="reaction ID" value="UER00106"/>
</dbReference>
<comment type="subcellular location">
    <subcellularLocation>
        <location evidence="1 10">Cytoplasm</location>
    </subcellularLocation>
</comment>
<keyword evidence="6 10" id="KW-0028">Amino-acid biosynthesis</keyword>
<accession>A0A5C6A934</accession>
<comment type="function">
    <text evidence="10">Catalyzes two activities which are involved in the cyclic version of arginine biosynthesis: the synthesis of N-acetylglutamate from glutamate and acetyl-CoA as the acetyl donor, and of ornithine by transacetylation between N(2)-acetylornithine and glutamate.</text>
</comment>
<comment type="pathway">
    <text evidence="10">Amino-acid biosynthesis; L-arginine biosynthesis; N(2)-acetyl-L-ornithine from L-glutamate: step 1/4.</text>
</comment>
<protein>
    <recommendedName>
        <fullName evidence="10">Arginine biosynthesis bifunctional protein ArgJ</fullName>
    </recommendedName>
    <domain>
        <recommendedName>
            <fullName evidence="10">Glutamate N-acetyltransferase</fullName>
            <ecNumber evidence="10">2.3.1.35</ecNumber>
        </recommendedName>
        <alternativeName>
            <fullName evidence="10">Ornithine acetyltransferase</fullName>
            <shortName evidence="10">OATase</shortName>
        </alternativeName>
        <alternativeName>
            <fullName evidence="10">Ornithine transacetylase</fullName>
        </alternativeName>
    </domain>
    <domain>
        <recommendedName>
            <fullName evidence="10">Amino-acid acetyltransferase</fullName>
            <ecNumber evidence="10">2.3.1.1</ecNumber>
        </recommendedName>
        <alternativeName>
            <fullName evidence="10">N-acetylglutamate synthase</fullName>
            <shortName evidence="10">AGSase</shortName>
        </alternativeName>
    </domain>
    <component>
        <recommendedName>
            <fullName evidence="10">Arginine biosynthesis bifunctional protein ArgJ alpha chain</fullName>
        </recommendedName>
    </component>
    <component>
        <recommendedName>
            <fullName evidence="10">Arginine biosynthesis bifunctional protein ArgJ beta chain</fullName>
        </recommendedName>
    </component>
</protein>
<dbReference type="GO" id="GO:0004042">
    <property type="term" value="F:L-glutamate N-acetyltransferase activity"/>
    <property type="evidence" value="ECO:0007669"/>
    <property type="project" value="UniProtKB-UniRule"/>
</dbReference>
<evidence type="ECO:0000256" key="2">
    <source>
        <dbReference type="ARBA" id="ARBA00006774"/>
    </source>
</evidence>
<dbReference type="HAMAP" id="MF_01106">
    <property type="entry name" value="ArgJ"/>
    <property type="match status" value="1"/>
</dbReference>
<dbReference type="GO" id="GO:0006592">
    <property type="term" value="P:ornithine biosynthetic process"/>
    <property type="evidence" value="ECO:0007669"/>
    <property type="project" value="TreeGrafter"/>
</dbReference>
<dbReference type="GO" id="GO:0006526">
    <property type="term" value="P:L-arginine biosynthetic process"/>
    <property type="evidence" value="ECO:0007669"/>
    <property type="project" value="UniProtKB-UniRule"/>
</dbReference>
<comment type="pathway">
    <text evidence="10">Amino-acid biosynthesis; L-arginine biosynthesis; L-ornithine and N-acetyl-L-glutamate from L-glutamate and N(2)-acetyl-L-ornithine (cyclic): step 1/1.</text>
</comment>
<keyword evidence="9 10" id="KW-0012">Acyltransferase</keyword>
<feature type="active site" description="Nucleophile" evidence="10">
    <location>
        <position position="192"/>
    </location>
</feature>
<feature type="binding site" evidence="10">
    <location>
        <position position="398"/>
    </location>
    <ligand>
        <name>substrate</name>
    </ligand>
</feature>
<dbReference type="PANTHER" id="PTHR23100:SF0">
    <property type="entry name" value="ARGININE BIOSYNTHESIS BIFUNCTIONAL PROTEIN ARGJ, MITOCHONDRIAL"/>
    <property type="match status" value="1"/>
</dbReference>
<evidence type="ECO:0000313" key="12">
    <source>
        <dbReference type="Proteomes" id="UP000316213"/>
    </source>
</evidence>
<keyword evidence="7 10" id="KW-0808">Transferase</keyword>
<feature type="chain" id="PRO_5023462174" description="Arginine biosynthesis bifunctional protein ArgJ alpha chain" evidence="10">
    <location>
        <begin position="1"/>
        <end position="191"/>
    </location>
</feature>
<dbReference type="PANTHER" id="PTHR23100">
    <property type="entry name" value="ARGININE BIOSYNTHESIS BIFUNCTIONAL PROTEIN ARGJ"/>
    <property type="match status" value="1"/>
</dbReference>
<dbReference type="EC" id="2.3.1.35" evidence="10"/>
<dbReference type="GO" id="GO:0005737">
    <property type="term" value="C:cytoplasm"/>
    <property type="evidence" value="ECO:0007669"/>
    <property type="project" value="UniProtKB-SubCell"/>
</dbReference>
<dbReference type="EC" id="2.3.1.1" evidence="10"/>
<feature type="binding site" evidence="10">
    <location>
        <position position="275"/>
    </location>
    <ligand>
        <name>substrate</name>
    </ligand>
</feature>
<evidence type="ECO:0000256" key="1">
    <source>
        <dbReference type="ARBA" id="ARBA00004496"/>
    </source>
</evidence>
<dbReference type="GO" id="GO:0004358">
    <property type="term" value="F:L-glutamate N-acetyltransferase activity, acting on acetyl-L-ornithine as donor"/>
    <property type="evidence" value="ECO:0007669"/>
    <property type="project" value="UniProtKB-UniRule"/>
</dbReference>
<dbReference type="FunFam" id="3.10.20.340:FF:000003">
    <property type="entry name" value="Arginine biosynthesis bifunctional protein ArgJ"/>
    <property type="match status" value="1"/>
</dbReference>
<dbReference type="RefSeq" id="WP_146578406.1">
    <property type="nucleotide sequence ID" value="NZ_SJPM01000005.1"/>
</dbReference>